<proteinExistence type="predicted"/>
<keyword evidence="2" id="KW-1185">Reference proteome</keyword>
<accession>A0ACC0PZL5</accession>
<protein>
    <submittedName>
        <fullName evidence="1">Uncharacterized protein</fullName>
    </submittedName>
</protein>
<evidence type="ECO:0000313" key="2">
    <source>
        <dbReference type="Proteomes" id="UP001062846"/>
    </source>
</evidence>
<name>A0ACC0PZL5_RHOML</name>
<sequence length="224" mass="26589">MKEHSKGGSWSSVFVMPDKKQTSYWGRGRRPYIVHGTLVPFCFTKNGEVLFLVNENQLLLYHPIKKSQRYVEIKHHHLIDYEASYEESLASPAAYGHEEVWTVEGPDALKLLRYIWESWSSDDYNWEGEILNSTKDDSSIKEVDGSREEDDDCVSKGCWKKEDDQRKFSRREEARLKEIKHKTRQRIRDKRKSRSIRKNERKKKHGKDMEVEDLHKQVLDFSVK</sequence>
<dbReference type="EMBL" id="CM046388">
    <property type="protein sequence ID" value="KAI8570606.1"/>
    <property type="molecule type" value="Genomic_DNA"/>
</dbReference>
<evidence type="ECO:0000313" key="1">
    <source>
        <dbReference type="EMBL" id="KAI8570606.1"/>
    </source>
</evidence>
<gene>
    <name evidence="1" type="ORF">RHMOL_Rhmol01G0048600</name>
</gene>
<comment type="caution">
    <text evidence="1">The sequence shown here is derived from an EMBL/GenBank/DDBJ whole genome shotgun (WGS) entry which is preliminary data.</text>
</comment>
<organism evidence="1 2">
    <name type="scientific">Rhododendron molle</name>
    <name type="common">Chinese azalea</name>
    <name type="synonym">Azalea mollis</name>
    <dbReference type="NCBI Taxonomy" id="49168"/>
    <lineage>
        <taxon>Eukaryota</taxon>
        <taxon>Viridiplantae</taxon>
        <taxon>Streptophyta</taxon>
        <taxon>Embryophyta</taxon>
        <taxon>Tracheophyta</taxon>
        <taxon>Spermatophyta</taxon>
        <taxon>Magnoliopsida</taxon>
        <taxon>eudicotyledons</taxon>
        <taxon>Gunneridae</taxon>
        <taxon>Pentapetalae</taxon>
        <taxon>asterids</taxon>
        <taxon>Ericales</taxon>
        <taxon>Ericaceae</taxon>
        <taxon>Ericoideae</taxon>
        <taxon>Rhodoreae</taxon>
        <taxon>Rhododendron</taxon>
    </lineage>
</organism>
<dbReference type="Proteomes" id="UP001062846">
    <property type="component" value="Chromosome 1"/>
</dbReference>
<reference evidence="1" key="1">
    <citation type="submission" date="2022-02" db="EMBL/GenBank/DDBJ databases">
        <title>Plant Genome Project.</title>
        <authorList>
            <person name="Zhang R.-G."/>
        </authorList>
    </citation>
    <scope>NUCLEOTIDE SEQUENCE</scope>
    <source>
        <strain evidence="1">AT1</strain>
    </source>
</reference>